<dbReference type="SUPFAM" id="SSF51735">
    <property type="entry name" value="NAD(P)-binding Rossmann-fold domains"/>
    <property type="match status" value="1"/>
</dbReference>
<dbReference type="Proteomes" id="UP001299608">
    <property type="component" value="Unassembled WGS sequence"/>
</dbReference>
<dbReference type="EMBL" id="JAKNGE010000003">
    <property type="protein sequence ID" value="MCG4744300.1"/>
    <property type="molecule type" value="Genomic_DNA"/>
</dbReference>
<evidence type="ECO:0000259" key="3">
    <source>
        <dbReference type="SMART" id="SM00822"/>
    </source>
</evidence>
<evidence type="ECO:0000313" key="7">
    <source>
        <dbReference type="Proteomes" id="UP001299608"/>
    </source>
</evidence>
<feature type="domain" description="Ketoreductase" evidence="3">
    <location>
        <begin position="9"/>
        <end position="178"/>
    </location>
</feature>
<gene>
    <name evidence="5" type="ORF">G5B36_09705</name>
    <name evidence="4" type="ORF">L0N08_02625</name>
</gene>
<keyword evidence="2" id="KW-0560">Oxidoreductase</keyword>
<dbReference type="Proteomes" id="UP000669239">
    <property type="component" value="Unassembled WGS sequence"/>
</dbReference>
<reference evidence="5 6" key="1">
    <citation type="journal article" date="2020" name="Cell Host Microbe">
        <title>Functional and Genomic Variation between Human-Derived Isolates of Lachnospiraceae Reveals Inter- and Intra-Species Diversity.</title>
        <authorList>
            <person name="Sorbara M.T."/>
            <person name="Littmann E.R."/>
            <person name="Fontana E."/>
            <person name="Moody T.U."/>
            <person name="Kohout C.E."/>
            <person name="Gjonbalaj M."/>
            <person name="Eaton V."/>
            <person name="Seok R."/>
            <person name="Leiner I.M."/>
            <person name="Pamer E.G."/>
        </authorList>
    </citation>
    <scope>NUCLEOTIDE SEQUENCE [LARGE SCALE GENOMIC DNA]</scope>
    <source>
        <strain evidence="5 6">MSK.1.17</strain>
    </source>
</reference>
<dbReference type="RefSeq" id="WP_117560090.1">
    <property type="nucleotide sequence ID" value="NZ_CAXTHN010000035.1"/>
</dbReference>
<reference evidence="4" key="3">
    <citation type="submission" date="2022-01" db="EMBL/GenBank/DDBJ databases">
        <title>Collection of gut derived symbiotic bacterial strains cultured from healthy donors.</title>
        <authorList>
            <person name="Lin H."/>
            <person name="Kohout C."/>
            <person name="Waligurski E."/>
            <person name="Pamer E.G."/>
        </authorList>
    </citation>
    <scope>NUCLEOTIDE SEQUENCE</scope>
    <source>
        <strain evidence="4">DFI.6.55</strain>
    </source>
</reference>
<dbReference type="PANTHER" id="PTHR42760">
    <property type="entry name" value="SHORT-CHAIN DEHYDROGENASES/REDUCTASES FAMILY MEMBER"/>
    <property type="match status" value="1"/>
</dbReference>
<dbReference type="InterPro" id="IPR020904">
    <property type="entry name" value="Sc_DH/Rdtase_CS"/>
</dbReference>
<dbReference type="Pfam" id="PF13561">
    <property type="entry name" value="adh_short_C2"/>
    <property type="match status" value="1"/>
</dbReference>
<dbReference type="InterPro" id="IPR002347">
    <property type="entry name" value="SDR_fam"/>
</dbReference>
<name>A0AAW5BUM3_9FIRM</name>
<comment type="similarity">
    <text evidence="1">Belongs to the short-chain dehydrogenases/reductases (SDR) family.</text>
</comment>
<organism evidence="4 7">
    <name type="scientific">Enterocloster aldenensis</name>
    <dbReference type="NCBI Taxonomy" id="358742"/>
    <lineage>
        <taxon>Bacteria</taxon>
        <taxon>Bacillati</taxon>
        <taxon>Bacillota</taxon>
        <taxon>Clostridia</taxon>
        <taxon>Lachnospirales</taxon>
        <taxon>Lachnospiraceae</taxon>
        <taxon>Enterocloster</taxon>
    </lineage>
</organism>
<dbReference type="GO" id="GO:0008206">
    <property type="term" value="P:bile acid metabolic process"/>
    <property type="evidence" value="ECO:0007669"/>
    <property type="project" value="UniProtKB-ARBA"/>
</dbReference>
<dbReference type="PRINTS" id="PR00081">
    <property type="entry name" value="GDHRDH"/>
</dbReference>
<dbReference type="EMBL" id="JAAITT010000011">
    <property type="protein sequence ID" value="NSJ48971.1"/>
    <property type="molecule type" value="Genomic_DNA"/>
</dbReference>
<dbReference type="InterPro" id="IPR036291">
    <property type="entry name" value="NAD(P)-bd_dom_sf"/>
</dbReference>
<accession>A0AAW5BUM3</accession>
<dbReference type="PANTHER" id="PTHR42760:SF5">
    <property type="entry name" value="2-DEHYDRO-3-DEOXY-D-GLUCONATE 5-DEHYDROGENASE"/>
    <property type="match status" value="1"/>
</dbReference>
<dbReference type="InterPro" id="IPR057326">
    <property type="entry name" value="KR_dom"/>
</dbReference>
<protein>
    <submittedName>
        <fullName evidence="4">SDR family oxidoreductase</fullName>
    </submittedName>
</protein>
<evidence type="ECO:0000256" key="2">
    <source>
        <dbReference type="ARBA" id="ARBA00023002"/>
    </source>
</evidence>
<dbReference type="GO" id="GO:0016616">
    <property type="term" value="F:oxidoreductase activity, acting on the CH-OH group of donors, NAD or NADP as acceptor"/>
    <property type="evidence" value="ECO:0007669"/>
    <property type="project" value="TreeGrafter"/>
</dbReference>
<evidence type="ECO:0000313" key="5">
    <source>
        <dbReference type="EMBL" id="NSJ48971.1"/>
    </source>
</evidence>
<evidence type="ECO:0000313" key="4">
    <source>
        <dbReference type="EMBL" id="MCG4744300.1"/>
    </source>
</evidence>
<dbReference type="SMART" id="SM00822">
    <property type="entry name" value="PKS_KR"/>
    <property type="match status" value="1"/>
</dbReference>
<dbReference type="Gene3D" id="3.40.50.720">
    <property type="entry name" value="NAD(P)-binding Rossmann-like Domain"/>
    <property type="match status" value="1"/>
</dbReference>
<keyword evidence="6" id="KW-1185">Reference proteome</keyword>
<sequence>MNLFDLTGKKAIVTGGTRGLGYGMAEGLIEAGAEVVIFGSSERVHDVAAGLCHKGLKCHGIAVDLGDSAARAAAFDEAVKCLGGLDILVNCAGIQRRHKSEEFPLDDLADVMNINFTACFELCQMAAREFMAKEKPGKIINISSMLAFFGGMTVPAYAASKGAVTQMTKAFCNEWASKGINVNCIAPGYMDTEMNTALTDPANPRFAEITNRIPARRWGTPDDMKGTVIFLASPASDYLNGAVIPVDGGYLVK</sequence>
<proteinExistence type="inferred from homology"/>
<evidence type="ECO:0000256" key="1">
    <source>
        <dbReference type="ARBA" id="ARBA00006484"/>
    </source>
</evidence>
<dbReference type="PROSITE" id="PS00061">
    <property type="entry name" value="ADH_SHORT"/>
    <property type="match status" value="1"/>
</dbReference>
<evidence type="ECO:0000313" key="6">
    <source>
        <dbReference type="Proteomes" id="UP000669239"/>
    </source>
</evidence>
<dbReference type="FunFam" id="3.40.50.720:FF:000084">
    <property type="entry name" value="Short-chain dehydrogenase reductase"/>
    <property type="match status" value="1"/>
</dbReference>
<reference evidence="5" key="2">
    <citation type="submission" date="2020-02" db="EMBL/GenBank/DDBJ databases">
        <authorList>
            <person name="Littmann E."/>
            <person name="Sorbara M."/>
        </authorList>
    </citation>
    <scope>NUCLEOTIDE SEQUENCE</scope>
    <source>
        <strain evidence="5">MSK.1.17</strain>
    </source>
</reference>
<dbReference type="AlphaFoldDB" id="A0AAW5BUM3"/>
<comment type="caution">
    <text evidence="4">The sequence shown here is derived from an EMBL/GenBank/DDBJ whole genome shotgun (WGS) entry which is preliminary data.</text>
</comment>
<dbReference type="PRINTS" id="PR00080">
    <property type="entry name" value="SDRFAMILY"/>
</dbReference>